<dbReference type="InterPro" id="IPR035901">
    <property type="entry name" value="GIY-YIG_endonuc_sf"/>
</dbReference>
<dbReference type="PROSITE" id="PS50164">
    <property type="entry name" value="GIY_YIG"/>
    <property type="match status" value="1"/>
</dbReference>
<dbReference type="Gene3D" id="3.40.1440.10">
    <property type="entry name" value="GIY-YIG endonuclease"/>
    <property type="match status" value="1"/>
</dbReference>
<keyword evidence="1" id="KW-0472">Membrane</keyword>
<dbReference type="InterPro" id="IPR000305">
    <property type="entry name" value="GIY-YIG_endonuc"/>
</dbReference>
<keyword evidence="4" id="KW-1185">Reference proteome</keyword>
<keyword evidence="1" id="KW-1133">Transmembrane helix</keyword>
<dbReference type="CDD" id="cd10449">
    <property type="entry name" value="GIY-YIG_SLX1_like"/>
    <property type="match status" value="1"/>
</dbReference>
<dbReference type="RefSeq" id="WP_379820928.1">
    <property type="nucleotide sequence ID" value="NZ_JBHUMD010000024.1"/>
</dbReference>
<comment type="caution">
    <text evidence="3">The sequence shown here is derived from an EMBL/GenBank/DDBJ whole genome shotgun (WGS) entry which is preliminary data.</text>
</comment>
<feature type="non-terminal residue" evidence="3">
    <location>
        <position position="1"/>
    </location>
</feature>
<gene>
    <name evidence="3" type="ORF">ACFSR3_10540</name>
</gene>
<evidence type="ECO:0000259" key="2">
    <source>
        <dbReference type="PROSITE" id="PS50164"/>
    </source>
</evidence>
<organism evidence="3 4">
    <name type="scientific">Flavobacterium suzhouense</name>
    <dbReference type="NCBI Taxonomy" id="1529638"/>
    <lineage>
        <taxon>Bacteria</taxon>
        <taxon>Pseudomonadati</taxon>
        <taxon>Bacteroidota</taxon>
        <taxon>Flavobacteriia</taxon>
        <taxon>Flavobacteriales</taxon>
        <taxon>Flavobacteriaceae</taxon>
        <taxon>Flavobacterium</taxon>
    </lineage>
</organism>
<feature type="domain" description="GIY-YIG" evidence="2">
    <location>
        <begin position="38"/>
        <end position="114"/>
    </location>
</feature>
<keyword evidence="1" id="KW-0812">Transmembrane</keyword>
<evidence type="ECO:0000313" key="3">
    <source>
        <dbReference type="EMBL" id="MFD2602493.1"/>
    </source>
</evidence>
<dbReference type="SUPFAM" id="SSF82771">
    <property type="entry name" value="GIY-YIG endonuclease"/>
    <property type="match status" value="1"/>
</dbReference>
<dbReference type="EMBL" id="JBHUMD010000024">
    <property type="protein sequence ID" value="MFD2602493.1"/>
    <property type="molecule type" value="Genomic_DNA"/>
</dbReference>
<evidence type="ECO:0000313" key="4">
    <source>
        <dbReference type="Proteomes" id="UP001597480"/>
    </source>
</evidence>
<dbReference type="Proteomes" id="UP001597480">
    <property type="component" value="Unassembled WGS sequence"/>
</dbReference>
<reference evidence="4" key="1">
    <citation type="journal article" date="2019" name="Int. J. Syst. Evol. Microbiol.">
        <title>The Global Catalogue of Microorganisms (GCM) 10K type strain sequencing project: providing services to taxonomists for standard genome sequencing and annotation.</title>
        <authorList>
            <consortium name="The Broad Institute Genomics Platform"/>
            <consortium name="The Broad Institute Genome Sequencing Center for Infectious Disease"/>
            <person name="Wu L."/>
            <person name="Ma J."/>
        </authorList>
    </citation>
    <scope>NUCLEOTIDE SEQUENCE [LARGE SCALE GENOMIC DNA]</scope>
    <source>
        <strain evidence="4">KCTC 42107</strain>
    </source>
</reference>
<name>A0ABW5NUP8_9FLAO</name>
<proteinExistence type="predicted"/>
<accession>A0ABW5NUP8</accession>
<dbReference type="Pfam" id="PF01541">
    <property type="entry name" value="GIY-YIG"/>
    <property type="match status" value="1"/>
</dbReference>
<protein>
    <submittedName>
        <fullName evidence="3">GIY-YIG nuclease family protein</fullName>
    </submittedName>
</protein>
<feature type="transmembrane region" description="Helical" evidence="1">
    <location>
        <begin position="28"/>
        <end position="46"/>
    </location>
</feature>
<evidence type="ECO:0000256" key="1">
    <source>
        <dbReference type="SAM" id="Phobius"/>
    </source>
</evidence>
<sequence>RASDWYQSPDSYRGWFEPKRGSFQKPRIAWLFSFIYFMNFIVYILLSEKLNRYYTGATSNIDVRMDFHENAENHKYTHKADDWQTVFTLECENKSQMLSIEKHIKSMKSKVYIQNLIKYPEMAAKLKIQYPG</sequence>